<dbReference type="OrthoDB" id="209478at2"/>
<feature type="compositionally biased region" description="Basic and acidic residues" evidence="1">
    <location>
        <begin position="230"/>
        <end position="240"/>
    </location>
</feature>
<reference evidence="3 4" key="1">
    <citation type="submission" date="2019-02" db="EMBL/GenBank/DDBJ databases">
        <title>Deep-cultivation of Planctomycetes and their phenomic and genomic characterization uncovers novel biology.</title>
        <authorList>
            <person name="Wiegand S."/>
            <person name="Jogler M."/>
            <person name="Boedeker C."/>
            <person name="Pinto D."/>
            <person name="Vollmers J."/>
            <person name="Rivas-Marin E."/>
            <person name="Kohn T."/>
            <person name="Peeters S.H."/>
            <person name="Heuer A."/>
            <person name="Rast P."/>
            <person name="Oberbeckmann S."/>
            <person name="Bunk B."/>
            <person name="Jeske O."/>
            <person name="Meyerdierks A."/>
            <person name="Storesund J.E."/>
            <person name="Kallscheuer N."/>
            <person name="Luecker S."/>
            <person name="Lage O.M."/>
            <person name="Pohl T."/>
            <person name="Merkel B.J."/>
            <person name="Hornburger P."/>
            <person name="Mueller R.-W."/>
            <person name="Bruemmer F."/>
            <person name="Labrenz M."/>
            <person name="Spormann A.M."/>
            <person name="Op den Camp H."/>
            <person name="Overmann J."/>
            <person name="Amann R."/>
            <person name="Jetten M.S.M."/>
            <person name="Mascher T."/>
            <person name="Medema M.H."/>
            <person name="Devos D.P."/>
            <person name="Kaster A.-K."/>
            <person name="Ovreas L."/>
            <person name="Rohde M."/>
            <person name="Galperin M.Y."/>
            <person name="Jogler C."/>
        </authorList>
    </citation>
    <scope>NUCLEOTIDE SEQUENCE [LARGE SCALE GENOMIC DNA]</scope>
    <source>
        <strain evidence="3 4">CA12</strain>
    </source>
</reference>
<dbReference type="EMBL" id="CP036265">
    <property type="protein sequence ID" value="QDT17394.1"/>
    <property type="molecule type" value="Genomic_DNA"/>
</dbReference>
<gene>
    <name evidence="3" type="ORF">CA12_35150</name>
</gene>
<evidence type="ECO:0000313" key="4">
    <source>
        <dbReference type="Proteomes" id="UP000318741"/>
    </source>
</evidence>
<keyword evidence="2" id="KW-0472">Membrane</keyword>
<organism evidence="3 4">
    <name type="scientific">Alienimonas californiensis</name>
    <dbReference type="NCBI Taxonomy" id="2527989"/>
    <lineage>
        <taxon>Bacteria</taxon>
        <taxon>Pseudomonadati</taxon>
        <taxon>Planctomycetota</taxon>
        <taxon>Planctomycetia</taxon>
        <taxon>Planctomycetales</taxon>
        <taxon>Planctomycetaceae</taxon>
        <taxon>Alienimonas</taxon>
    </lineage>
</organism>
<feature type="compositionally biased region" description="Low complexity" evidence="1">
    <location>
        <begin position="241"/>
        <end position="250"/>
    </location>
</feature>
<evidence type="ECO:0000313" key="3">
    <source>
        <dbReference type="EMBL" id="QDT17394.1"/>
    </source>
</evidence>
<accession>A0A517PDE6</accession>
<feature type="region of interest" description="Disordered" evidence="1">
    <location>
        <begin position="99"/>
        <end position="127"/>
    </location>
</feature>
<evidence type="ECO:0000256" key="2">
    <source>
        <dbReference type="SAM" id="Phobius"/>
    </source>
</evidence>
<proteinExistence type="predicted"/>
<evidence type="ECO:0000256" key="1">
    <source>
        <dbReference type="SAM" id="MobiDB-lite"/>
    </source>
</evidence>
<keyword evidence="2" id="KW-1133">Transmembrane helix</keyword>
<sequence>MLRAPHDAAGALGDCPHCEKEIRIPGGAVVEPDDPLGFIPVGAPLDHDAVEAAIEQSAPARTVPGIAAPDVAAPAAGSPGGVVFESSDGAAAPVTFASADEDEGTPEAGAAPATITKPARGRRRRGKRGSPVLAGLVLLVLFGGIGGAGWVMYERLAGGGVESVAAEAVAADAAPPAYFLPPDPVSQQALRTVELGVPFVSPVLEVRLTGTSRRGGGGAGAPDPDAGGMADRRGMTDARPADNAPPADDIAAGEDEAAPAGPAAANVPAGAILVTVRPGDAGRLVRAPALRERPEVKAWLEANAKLYGDKQIAFTEARAAFFAAVAAGEDTSGFRDSVALNAATDVTGWSVEAVADSRVVPCCRETSSGDLYFCIPRTATAFTIRGRTIPGLGSEFPFTYGAPVDAPPGD</sequence>
<feature type="transmembrane region" description="Helical" evidence="2">
    <location>
        <begin position="132"/>
        <end position="153"/>
    </location>
</feature>
<keyword evidence="2" id="KW-0812">Transmembrane</keyword>
<dbReference type="AlphaFoldDB" id="A0A517PDE6"/>
<keyword evidence="4" id="KW-1185">Reference proteome</keyword>
<name>A0A517PDE6_9PLAN</name>
<dbReference type="Proteomes" id="UP000318741">
    <property type="component" value="Chromosome"/>
</dbReference>
<dbReference type="RefSeq" id="WP_145360270.1">
    <property type="nucleotide sequence ID" value="NZ_CP036265.1"/>
</dbReference>
<dbReference type="KEGG" id="acaf:CA12_35150"/>
<feature type="region of interest" description="Disordered" evidence="1">
    <location>
        <begin position="210"/>
        <end position="263"/>
    </location>
</feature>
<protein>
    <submittedName>
        <fullName evidence="3">Uncharacterized protein</fullName>
    </submittedName>
</protein>